<feature type="region of interest" description="Disordered" evidence="1">
    <location>
        <begin position="1"/>
        <end position="29"/>
    </location>
</feature>
<feature type="compositionally biased region" description="Basic and acidic residues" evidence="1">
    <location>
        <begin position="16"/>
        <end position="25"/>
    </location>
</feature>
<gene>
    <name evidence="2" type="ORF">EJB05_25024</name>
</gene>
<dbReference type="EMBL" id="RWGY01000011">
    <property type="protein sequence ID" value="TVU33234.1"/>
    <property type="molecule type" value="Genomic_DNA"/>
</dbReference>
<dbReference type="Proteomes" id="UP000324897">
    <property type="component" value="Chromosome 1"/>
</dbReference>
<reference evidence="2 3" key="1">
    <citation type="journal article" date="2019" name="Sci. Rep.">
        <title>A high-quality genome of Eragrostis curvula grass provides insights into Poaceae evolution and supports new strategies to enhance forage quality.</title>
        <authorList>
            <person name="Carballo J."/>
            <person name="Santos B.A.C.M."/>
            <person name="Zappacosta D."/>
            <person name="Garbus I."/>
            <person name="Selva J.P."/>
            <person name="Gallo C.A."/>
            <person name="Diaz A."/>
            <person name="Albertini E."/>
            <person name="Caccamo M."/>
            <person name="Echenique V."/>
        </authorList>
    </citation>
    <scope>NUCLEOTIDE SEQUENCE [LARGE SCALE GENOMIC DNA]</scope>
    <source>
        <strain evidence="3">cv. Victoria</strain>
        <tissue evidence="2">Leaf</tissue>
    </source>
</reference>
<proteinExistence type="predicted"/>
<name>A0A5J9VCS3_9POAL</name>
<feature type="non-terminal residue" evidence="2">
    <location>
        <position position="1"/>
    </location>
</feature>
<evidence type="ECO:0000313" key="2">
    <source>
        <dbReference type="EMBL" id="TVU33234.1"/>
    </source>
</evidence>
<protein>
    <submittedName>
        <fullName evidence="2">Uncharacterized protein</fullName>
    </submittedName>
</protein>
<sequence length="112" mass="12273">MSCRWPTDMSTSSSESELHTSHELSHPSTFLEGDDLSLEELLQPLLPSATSNKKRVAPGTGNCSTSSELTSARSVRWRICTDPAGRRHAQPCRLQKSSASAVSTFARIVHLY</sequence>
<feature type="non-terminal residue" evidence="2">
    <location>
        <position position="112"/>
    </location>
</feature>
<keyword evidence="3" id="KW-1185">Reference proteome</keyword>
<evidence type="ECO:0000313" key="3">
    <source>
        <dbReference type="Proteomes" id="UP000324897"/>
    </source>
</evidence>
<dbReference type="Gramene" id="TVU33234">
    <property type="protein sequence ID" value="TVU33234"/>
    <property type="gene ID" value="EJB05_25024"/>
</dbReference>
<comment type="caution">
    <text evidence="2">The sequence shown here is derived from an EMBL/GenBank/DDBJ whole genome shotgun (WGS) entry which is preliminary data.</text>
</comment>
<feature type="region of interest" description="Disordered" evidence="1">
    <location>
        <begin position="49"/>
        <end position="69"/>
    </location>
</feature>
<dbReference type="AlphaFoldDB" id="A0A5J9VCS3"/>
<evidence type="ECO:0000256" key="1">
    <source>
        <dbReference type="SAM" id="MobiDB-lite"/>
    </source>
</evidence>
<accession>A0A5J9VCS3</accession>
<organism evidence="2 3">
    <name type="scientific">Eragrostis curvula</name>
    <name type="common">weeping love grass</name>
    <dbReference type="NCBI Taxonomy" id="38414"/>
    <lineage>
        <taxon>Eukaryota</taxon>
        <taxon>Viridiplantae</taxon>
        <taxon>Streptophyta</taxon>
        <taxon>Embryophyta</taxon>
        <taxon>Tracheophyta</taxon>
        <taxon>Spermatophyta</taxon>
        <taxon>Magnoliopsida</taxon>
        <taxon>Liliopsida</taxon>
        <taxon>Poales</taxon>
        <taxon>Poaceae</taxon>
        <taxon>PACMAD clade</taxon>
        <taxon>Chloridoideae</taxon>
        <taxon>Eragrostideae</taxon>
        <taxon>Eragrostidinae</taxon>
        <taxon>Eragrostis</taxon>
    </lineage>
</organism>